<dbReference type="SUPFAM" id="SSF55060">
    <property type="entry name" value="GHMP Kinase, C-terminal domain"/>
    <property type="match status" value="1"/>
</dbReference>
<comment type="similarity">
    <text evidence="1 10">Belongs to the GHMP kinase family. IspE subfamily.</text>
</comment>
<sequence>MIVETAPAKINLYLHVGPLRSDGFHELASLFVFASKGDIVQVEASNNITLEITGPYAEELAGAPVKENLVWRAAEALRSATQTNHGAAITLNKQLPVAAGVGGGSADAAAALRALGRLWKVDISTDALERLAFRLGADVPACLYRSPVSVTGAGERVEAGPALPPLWCCLVNPGVPMPTGPIFRAFDTAYKNPKLPETVVMGRVDYTTLSFALQQTSNDLEPFACERAPVILSVLEQMRSAPGAMLARMSGSGATCFGLFSSGAAAERAAQKARGHGWWALASALHVR</sequence>
<keyword evidence="7 10" id="KW-0067">ATP-binding</keyword>
<feature type="active site" evidence="10">
    <location>
        <position position="9"/>
    </location>
</feature>
<gene>
    <name evidence="10" type="primary">ispE</name>
    <name evidence="13" type="ORF">PUV54_08370</name>
</gene>
<dbReference type="InterPro" id="IPR036554">
    <property type="entry name" value="GHMP_kinase_C_sf"/>
</dbReference>
<evidence type="ECO:0000256" key="7">
    <source>
        <dbReference type="ARBA" id="ARBA00022840"/>
    </source>
</evidence>
<feature type="binding site" evidence="10">
    <location>
        <begin position="96"/>
        <end position="106"/>
    </location>
    <ligand>
        <name>ATP</name>
        <dbReference type="ChEBI" id="CHEBI:30616"/>
    </ligand>
</feature>
<dbReference type="GO" id="GO:0016114">
    <property type="term" value="P:terpenoid biosynthetic process"/>
    <property type="evidence" value="ECO:0007669"/>
    <property type="project" value="UniProtKB-UniRule"/>
</dbReference>
<proteinExistence type="inferred from homology"/>
<dbReference type="InterPro" id="IPR006204">
    <property type="entry name" value="GHMP_kinase_N_dom"/>
</dbReference>
<dbReference type="GO" id="GO:0019288">
    <property type="term" value="P:isopentenyl diphosphate biosynthetic process, methylerythritol 4-phosphate pathway"/>
    <property type="evidence" value="ECO:0007669"/>
    <property type="project" value="UniProtKB-UniRule"/>
</dbReference>
<organism evidence="13 14">
    <name type="scientific">Hyphococcus flavus</name>
    <dbReference type="NCBI Taxonomy" id="1866326"/>
    <lineage>
        <taxon>Bacteria</taxon>
        <taxon>Pseudomonadati</taxon>
        <taxon>Pseudomonadota</taxon>
        <taxon>Alphaproteobacteria</taxon>
        <taxon>Parvularculales</taxon>
        <taxon>Parvularculaceae</taxon>
        <taxon>Hyphococcus</taxon>
    </lineage>
</organism>
<keyword evidence="6 10" id="KW-0418">Kinase</keyword>
<feature type="active site" evidence="10">
    <location>
        <position position="138"/>
    </location>
</feature>
<dbReference type="EC" id="2.7.1.148" evidence="2 10"/>
<evidence type="ECO:0000256" key="2">
    <source>
        <dbReference type="ARBA" id="ARBA00012052"/>
    </source>
</evidence>
<evidence type="ECO:0000256" key="6">
    <source>
        <dbReference type="ARBA" id="ARBA00022777"/>
    </source>
</evidence>
<protein>
    <recommendedName>
        <fullName evidence="3 10">4-diphosphocytidyl-2-C-methyl-D-erythritol kinase</fullName>
        <shortName evidence="10">CMK</shortName>
        <ecNumber evidence="2 10">2.7.1.148</ecNumber>
    </recommendedName>
    <alternativeName>
        <fullName evidence="9 10">4-(cytidine-5'-diphospho)-2-C-methyl-D-erythritol kinase</fullName>
    </alternativeName>
</protein>
<dbReference type="Gene3D" id="3.30.230.10">
    <property type="match status" value="1"/>
</dbReference>
<dbReference type="Pfam" id="PF08544">
    <property type="entry name" value="GHMP_kinases_C"/>
    <property type="match status" value="1"/>
</dbReference>
<comment type="pathway">
    <text evidence="10">Isoprenoid biosynthesis; isopentenyl diphosphate biosynthesis via DXP pathway; isopentenyl diphosphate from 1-deoxy-D-xylulose 5-phosphate: step 3/6.</text>
</comment>
<dbReference type="InterPro" id="IPR020568">
    <property type="entry name" value="Ribosomal_Su5_D2-typ_SF"/>
</dbReference>
<dbReference type="KEGG" id="hfl:PUV54_08370"/>
<dbReference type="SUPFAM" id="SSF54211">
    <property type="entry name" value="Ribosomal protein S5 domain 2-like"/>
    <property type="match status" value="1"/>
</dbReference>
<dbReference type="GO" id="GO:0005524">
    <property type="term" value="F:ATP binding"/>
    <property type="evidence" value="ECO:0007669"/>
    <property type="project" value="UniProtKB-UniRule"/>
</dbReference>
<dbReference type="InterPro" id="IPR013750">
    <property type="entry name" value="GHMP_kinase_C_dom"/>
</dbReference>
<keyword evidence="4 10" id="KW-0808">Transferase</keyword>
<evidence type="ECO:0000256" key="10">
    <source>
        <dbReference type="HAMAP-Rule" id="MF_00061"/>
    </source>
</evidence>
<feature type="domain" description="GHMP kinase N-terminal" evidence="11">
    <location>
        <begin position="68"/>
        <end position="144"/>
    </location>
</feature>
<dbReference type="NCBIfam" id="NF011202">
    <property type="entry name" value="PRK14608.1"/>
    <property type="match status" value="1"/>
</dbReference>
<evidence type="ECO:0000256" key="5">
    <source>
        <dbReference type="ARBA" id="ARBA00022741"/>
    </source>
</evidence>
<dbReference type="HAMAP" id="MF_00061">
    <property type="entry name" value="IspE"/>
    <property type="match status" value="1"/>
</dbReference>
<evidence type="ECO:0000256" key="4">
    <source>
        <dbReference type="ARBA" id="ARBA00022679"/>
    </source>
</evidence>
<dbReference type="Gene3D" id="3.30.70.890">
    <property type="entry name" value="GHMP kinase, C-terminal domain"/>
    <property type="match status" value="1"/>
</dbReference>
<evidence type="ECO:0000256" key="9">
    <source>
        <dbReference type="ARBA" id="ARBA00032554"/>
    </source>
</evidence>
<dbReference type="Pfam" id="PF00288">
    <property type="entry name" value="GHMP_kinases_N"/>
    <property type="match status" value="1"/>
</dbReference>
<dbReference type="RefSeq" id="WP_274495181.1">
    <property type="nucleotide sequence ID" value="NZ_CP118166.1"/>
</dbReference>
<dbReference type="PANTHER" id="PTHR43527">
    <property type="entry name" value="4-DIPHOSPHOCYTIDYL-2-C-METHYL-D-ERYTHRITOL KINASE, CHLOROPLASTIC"/>
    <property type="match status" value="1"/>
</dbReference>
<evidence type="ECO:0000256" key="8">
    <source>
        <dbReference type="ARBA" id="ARBA00023229"/>
    </source>
</evidence>
<dbReference type="NCBIfam" id="TIGR00154">
    <property type="entry name" value="ispE"/>
    <property type="match status" value="1"/>
</dbReference>
<dbReference type="InterPro" id="IPR014721">
    <property type="entry name" value="Ribsml_uS5_D2-typ_fold_subgr"/>
</dbReference>
<name>A0AAE9ZLY4_9PROT</name>
<evidence type="ECO:0000256" key="3">
    <source>
        <dbReference type="ARBA" id="ARBA00017473"/>
    </source>
</evidence>
<comment type="function">
    <text evidence="10">Catalyzes the phosphorylation of the position 2 hydroxy group of 4-diphosphocytidyl-2C-methyl-D-erythritol.</text>
</comment>
<evidence type="ECO:0000313" key="13">
    <source>
        <dbReference type="EMBL" id="WDI33210.1"/>
    </source>
</evidence>
<dbReference type="GO" id="GO:0050515">
    <property type="term" value="F:4-(cytidine 5'-diphospho)-2-C-methyl-D-erythritol kinase activity"/>
    <property type="evidence" value="ECO:0007669"/>
    <property type="project" value="UniProtKB-UniRule"/>
</dbReference>
<dbReference type="Proteomes" id="UP001214043">
    <property type="component" value="Chromosome"/>
</dbReference>
<comment type="catalytic activity">
    <reaction evidence="10">
        <text>4-CDP-2-C-methyl-D-erythritol + ATP = 4-CDP-2-C-methyl-D-erythritol 2-phosphate + ADP + H(+)</text>
        <dbReference type="Rhea" id="RHEA:18437"/>
        <dbReference type="ChEBI" id="CHEBI:15378"/>
        <dbReference type="ChEBI" id="CHEBI:30616"/>
        <dbReference type="ChEBI" id="CHEBI:57823"/>
        <dbReference type="ChEBI" id="CHEBI:57919"/>
        <dbReference type="ChEBI" id="CHEBI:456216"/>
        <dbReference type="EC" id="2.7.1.148"/>
    </reaction>
</comment>
<dbReference type="PIRSF" id="PIRSF010376">
    <property type="entry name" value="IspE"/>
    <property type="match status" value="1"/>
</dbReference>
<evidence type="ECO:0000259" key="11">
    <source>
        <dbReference type="Pfam" id="PF00288"/>
    </source>
</evidence>
<feature type="domain" description="GHMP kinase C-terminal" evidence="12">
    <location>
        <begin position="228"/>
        <end position="274"/>
    </location>
</feature>
<dbReference type="AlphaFoldDB" id="A0AAE9ZLY4"/>
<dbReference type="EMBL" id="CP118166">
    <property type="protein sequence ID" value="WDI33210.1"/>
    <property type="molecule type" value="Genomic_DNA"/>
</dbReference>
<keyword evidence="5 10" id="KW-0547">Nucleotide-binding</keyword>
<evidence type="ECO:0000256" key="1">
    <source>
        <dbReference type="ARBA" id="ARBA00009684"/>
    </source>
</evidence>
<dbReference type="InterPro" id="IPR004424">
    <property type="entry name" value="IspE"/>
</dbReference>
<reference evidence="13" key="1">
    <citation type="submission" date="2023-02" db="EMBL/GenBank/DDBJ databases">
        <title>Genome sequence of Hyphococcus flavus.</title>
        <authorList>
            <person name="Rong J.-C."/>
            <person name="Zhao Q."/>
            <person name="Yi M."/>
            <person name="Wu J.-Y."/>
        </authorList>
    </citation>
    <scope>NUCLEOTIDE SEQUENCE</scope>
    <source>
        <strain evidence="13">MCCC 1K03223</strain>
    </source>
</reference>
<keyword evidence="14" id="KW-1185">Reference proteome</keyword>
<dbReference type="PANTHER" id="PTHR43527:SF2">
    <property type="entry name" value="4-DIPHOSPHOCYTIDYL-2-C-METHYL-D-ERYTHRITOL KINASE, CHLOROPLASTIC"/>
    <property type="match status" value="1"/>
</dbReference>
<accession>A0AAE9ZLY4</accession>
<evidence type="ECO:0000259" key="12">
    <source>
        <dbReference type="Pfam" id="PF08544"/>
    </source>
</evidence>
<evidence type="ECO:0000313" key="14">
    <source>
        <dbReference type="Proteomes" id="UP001214043"/>
    </source>
</evidence>
<keyword evidence="8 10" id="KW-0414">Isoprene biosynthesis</keyword>